<keyword evidence="2" id="KW-0812">Transmembrane</keyword>
<comment type="caution">
    <text evidence="4">The sequence shown here is derived from an EMBL/GenBank/DDBJ whole genome shotgun (WGS) entry which is preliminary data.</text>
</comment>
<feature type="transmembrane region" description="Helical" evidence="2">
    <location>
        <begin position="29"/>
        <end position="47"/>
    </location>
</feature>
<gene>
    <name evidence="4" type="ORF">DD238_007402</name>
</gene>
<feature type="compositionally biased region" description="Low complexity" evidence="1">
    <location>
        <begin position="107"/>
        <end position="120"/>
    </location>
</feature>
<keyword evidence="3" id="KW-0732">Signal</keyword>
<evidence type="ECO:0000256" key="1">
    <source>
        <dbReference type="SAM" id="MobiDB-lite"/>
    </source>
</evidence>
<dbReference type="Proteomes" id="UP000282087">
    <property type="component" value="Unassembled WGS sequence"/>
</dbReference>
<feature type="compositionally biased region" description="Polar residues" evidence="1">
    <location>
        <begin position="163"/>
        <end position="173"/>
    </location>
</feature>
<dbReference type="VEuPathDB" id="FungiDB:DD237_007680"/>
<sequence length="192" mass="21710">MPALLWLLLLLVALMMALTSSATLRKHAFIWFSYATITGWYYFRVLYKKYWSNNNKDDVTSLRSSNRSSSSKSLTPSSRKAVESLFDPHLVYVEPREVAEQHQLERSGSSSLSDSVSSGSYDDIAATPTKHKRRFLRSRRKAAAEEAMRRVSDTSSTDLLLNSGASESNVSLSNTVTRRTYTGRKKPVSWED</sequence>
<feature type="compositionally biased region" description="Basic and acidic residues" evidence="1">
    <location>
        <begin position="142"/>
        <end position="152"/>
    </location>
</feature>
<evidence type="ECO:0000313" key="4">
    <source>
        <dbReference type="EMBL" id="RMX63153.1"/>
    </source>
</evidence>
<proteinExistence type="predicted"/>
<dbReference type="EMBL" id="QLLG01000443">
    <property type="protein sequence ID" value="RMX63153.1"/>
    <property type="molecule type" value="Genomic_DNA"/>
</dbReference>
<keyword evidence="5" id="KW-1185">Reference proteome</keyword>
<protein>
    <submittedName>
        <fullName evidence="4">Uncharacterized protein</fullName>
    </submittedName>
</protein>
<feature type="region of interest" description="Disordered" evidence="1">
    <location>
        <begin position="99"/>
        <end position="173"/>
    </location>
</feature>
<keyword evidence="2" id="KW-0472">Membrane</keyword>
<feature type="signal peptide" evidence="3">
    <location>
        <begin position="1"/>
        <end position="21"/>
    </location>
</feature>
<feature type="chain" id="PRO_5017945997" evidence="3">
    <location>
        <begin position="22"/>
        <end position="192"/>
    </location>
</feature>
<reference evidence="4 5" key="1">
    <citation type="submission" date="2018-06" db="EMBL/GenBank/DDBJ databases">
        <title>Comparative genomics of downy mildews reveals potential adaptations to biotrophy.</title>
        <authorList>
            <person name="Fletcher K."/>
            <person name="Klosterman S.J."/>
            <person name="Derevnina L."/>
            <person name="Martin F."/>
            <person name="Koike S."/>
            <person name="Reyes Chin-Wo S."/>
            <person name="Mou B."/>
            <person name="Michelmore R."/>
        </authorList>
    </citation>
    <scope>NUCLEOTIDE SEQUENCE [LARGE SCALE GENOMIC DNA]</scope>
    <source>
        <strain evidence="4 5">R14</strain>
    </source>
</reference>
<feature type="compositionally biased region" description="Basic residues" evidence="1">
    <location>
        <begin position="129"/>
        <end position="141"/>
    </location>
</feature>
<keyword evidence="2" id="KW-1133">Transmembrane helix</keyword>
<name>A0A3M6VAL2_9STRA</name>
<evidence type="ECO:0000256" key="2">
    <source>
        <dbReference type="SAM" id="Phobius"/>
    </source>
</evidence>
<evidence type="ECO:0000313" key="5">
    <source>
        <dbReference type="Proteomes" id="UP000282087"/>
    </source>
</evidence>
<organism evidence="4 5">
    <name type="scientific">Peronospora effusa</name>
    <dbReference type="NCBI Taxonomy" id="542832"/>
    <lineage>
        <taxon>Eukaryota</taxon>
        <taxon>Sar</taxon>
        <taxon>Stramenopiles</taxon>
        <taxon>Oomycota</taxon>
        <taxon>Peronosporomycetes</taxon>
        <taxon>Peronosporales</taxon>
        <taxon>Peronosporaceae</taxon>
        <taxon>Peronospora</taxon>
    </lineage>
</organism>
<dbReference type="AlphaFoldDB" id="A0A3M6VAL2"/>
<accession>A0A3M6VAL2</accession>
<evidence type="ECO:0000256" key="3">
    <source>
        <dbReference type="SAM" id="SignalP"/>
    </source>
</evidence>